<evidence type="ECO:0000313" key="4">
    <source>
        <dbReference type="Proteomes" id="UP000515129"/>
    </source>
</evidence>
<feature type="region of interest" description="Disordered" evidence="1">
    <location>
        <begin position="589"/>
        <end position="619"/>
    </location>
</feature>
<dbReference type="Pfam" id="PF03370">
    <property type="entry name" value="CBM_21"/>
    <property type="match status" value="1"/>
</dbReference>
<dbReference type="CTD" id="100001260"/>
<dbReference type="CDD" id="cd22255">
    <property type="entry name" value="PBD_PPP1R3A"/>
    <property type="match status" value="1"/>
</dbReference>
<accession>A0A6P6JFU4</accession>
<feature type="region of interest" description="Disordered" evidence="1">
    <location>
        <begin position="875"/>
        <end position="969"/>
    </location>
</feature>
<protein>
    <submittedName>
        <fullName evidence="5">Uncharacterized protein ppp1r3ab isoform X1</fullName>
    </submittedName>
</protein>
<dbReference type="PANTHER" id="PTHR12307:SF2">
    <property type="entry name" value="PROTEIN PHOSPHATASE 1 REGULATORY SUBUNIT 3A"/>
    <property type="match status" value="1"/>
</dbReference>
<feature type="transmembrane region" description="Helical" evidence="2">
    <location>
        <begin position="1192"/>
        <end position="1223"/>
    </location>
</feature>
<dbReference type="GO" id="GO:0005979">
    <property type="term" value="P:regulation of glycogen biosynthetic process"/>
    <property type="evidence" value="ECO:0007669"/>
    <property type="project" value="TreeGrafter"/>
</dbReference>
<dbReference type="PROSITE" id="PS51159">
    <property type="entry name" value="CBM21"/>
    <property type="match status" value="1"/>
</dbReference>
<evidence type="ECO:0000256" key="2">
    <source>
        <dbReference type="SAM" id="Phobius"/>
    </source>
</evidence>
<proteinExistence type="predicted"/>
<evidence type="ECO:0000313" key="5">
    <source>
        <dbReference type="RefSeq" id="XP_026058437.1"/>
    </source>
</evidence>
<reference evidence="5" key="1">
    <citation type="submission" date="2025-08" db="UniProtKB">
        <authorList>
            <consortium name="RefSeq"/>
        </authorList>
    </citation>
    <scope>IDENTIFICATION</scope>
    <source>
        <strain evidence="5">Wakin</strain>
        <tissue evidence="5">Muscle</tissue>
    </source>
</reference>
<dbReference type="InterPro" id="IPR005036">
    <property type="entry name" value="CBM21_dom"/>
</dbReference>
<feature type="compositionally biased region" description="Low complexity" evidence="1">
    <location>
        <begin position="51"/>
        <end position="64"/>
    </location>
</feature>
<feature type="region of interest" description="Disordered" evidence="1">
    <location>
        <begin position="354"/>
        <end position="385"/>
    </location>
</feature>
<feature type="region of interest" description="Disordered" evidence="1">
    <location>
        <begin position="764"/>
        <end position="789"/>
    </location>
</feature>
<dbReference type="RefSeq" id="XP_026058437.1">
    <property type="nucleotide sequence ID" value="XM_026202652.1"/>
</dbReference>
<dbReference type="InterPro" id="IPR038175">
    <property type="entry name" value="CBM21_dom_sf"/>
</dbReference>
<gene>
    <name evidence="5" type="primary">ppp1r3ab</name>
</gene>
<dbReference type="InterPro" id="IPR050782">
    <property type="entry name" value="PP1_regulatory_subunit_3"/>
</dbReference>
<dbReference type="GO" id="GO:0008157">
    <property type="term" value="F:protein phosphatase 1 binding"/>
    <property type="evidence" value="ECO:0007669"/>
    <property type="project" value="TreeGrafter"/>
</dbReference>
<feature type="compositionally biased region" description="Basic and acidic residues" evidence="1">
    <location>
        <begin position="315"/>
        <end position="337"/>
    </location>
</feature>
<dbReference type="AlphaFoldDB" id="A0A6P6JFU4"/>
<feature type="compositionally biased region" description="Basic and acidic residues" evidence="1">
    <location>
        <begin position="943"/>
        <end position="969"/>
    </location>
</feature>
<feature type="compositionally biased region" description="Basic residues" evidence="1">
    <location>
        <begin position="301"/>
        <end position="314"/>
    </location>
</feature>
<dbReference type="GO" id="GO:0000164">
    <property type="term" value="C:protein phosphatase type 1 complex"/>
    <property type="evidence" value="ECO:0007669"/>
    <property type="project" value="TreeGrafter"/>
</dbReference>
<dbReference type="Proteomes" id="UP000515129">
    <property type="component" value="Chromosome 25"/>
</dbReference>
<feature type="compositionally biased region" description="Basic and acidic residues" evidence="1">
    <location>
        <begin position="775"/>
        <end position="789"/>
    </location>
</feature>
<feature type="region of interest" description="Disordered" evidence="1">
    <location>
        <begin position="479"/>
        <end position="498"/>
    </location>
</feature>
<dbReference type="KEGG" id="caua:113043339"/>
<feature type="compositionally biased region" description="Low complexity" evidence="1">
    <location>
        <begin position="884"/>
        <end position="893"/>
    </location>
</feature>
<evidence type="ECO:0000259" key="3">
    <source>
        <dbReference type="PROSITE" id="PS51159"/>
    </source>
</evidence>
<sequence>MESVGVLCSPTGASSNLLSLPASCPWDEDEESLGLEGIKPKSSPVPRRRSSASSDDSLPPPSSSRRVSFADAFGLSLVSVKQFDAWGVTDPSGSLESDLNEDKEYYTVPLFTLPQTSEELASRVHEQKLELESLELLSGTTTLRGIVRVLNISFDKMVYVRTSFDSWKSHFDLLAEYVPGSNNGGTDRFSFRLTLVPPFGQEGARVDFCLRYETSLGTFWANNNEKNYSVFCCEKMKAKPQDESENRRKSCLKTTSLDVSASTVSATNNEEFPDINLNSGSLKDNCEKLESKELQEEMNRNRSRRSKRKAARLAKVKEHFAKREEEQKQGTKTKESEGTADISMQEHATLLKKTPCSSLSQQTARPPACNQISPSPAEYSGDSTDIVSQARTQDEEDNIIHSKTNLPLEDSISCDESIACSASEVLEDIQHPERITDQTVSINQAVPVCQNPDLPISKNVEEAWKEFEKDAKQRIQSLALSSHEDMNVSDGKPKEDLSLKTNSEPQLCSHGFTFGTIVAPLYHQVFKNMETERKKLFPKALDTSFRKLEDESRRAVTAPETTGIWTESCYLSTKQTVDDVNVGVCEESTEQNSQLTVRPTKKPLPEPNESKDVKNAEASYNQNDCTREYPRDITFTETNPPKVTSIQPGPPRAEVSTVCTLTVTLALTEGSIQDDPCQSLCLFPQHGPELLVPTNQTIESGTESLPGQIHPSSPTACLDNQRSCIKTEKSQNQEDPTIIHTKEENIFTQAEYLINTSCFPAQAPEDNTKSSLSSSDDKLEPDCCETRSSNEKLKELSHLAIGNAMPIEPYTQFENTKINMSNTLESYQMNEKEEQILMGFSTRTSETERSNMIHSDAEQNTSVIKEMEEIHTTENAESLEEQQEGNGNQINQTEKQKQDEEEKGQEPEEQEGAEEKHESRGGINIIEDELKYIDDEEDLDAMESEKEEKQQADEDDLLSREQDSEERKQIISTSTVESLPHHVDLKGTEYSEKEDIHVNLGLEIYEGTATSWHESTQEYDIELSGSTEAMENECNRFEFIDKEENVSYEGLKSDWKTLDDENTECLAKDRDLENVEDNTSTESQTDDEMELYLNGLKNSQQLVFREGARSGSYCKRASLSRGRPLAMPSISESMDEDQPNSSLEDLTNMEYDMELERATLPLVDGNEHVIRCNVLWWKEFLSYDNMSRVTGYTFLLIVFLVAAYYYDFIACFALYIITVYWLFRQGEEQPLKTSRKGDRGLQ</sequence>
<evidence type="ECO:0000256" key="1">
    <source>
        <dbReference type="SAM" id="MobiDB-lite"/>
    </source>
</evidence>
<organism evidence="4 5">
    <name type="scientific">Carassius auratus</name>
    <name type="common">Goldfish</name>
    <dbReference type="NCBI Taxonomy" id="7957"/>
    <lineage>
        <taxon>Eukaryota</taxon>
        <taxon>Metazoa</taxon>
        <taxon>Chordata</taxon>
        <taxon>Craniata</taxon>
        <taxon>Vertebrata</taxon>
        <taxon>Euteleostomi</taxon>
        <taxon>Actinopterygii</taxon>
        <taxon>Neopterygii</taxon>
        <taxon>Teleostei</taxon>
        <taxon>Ostariophysi</taxon>
        <taxon>Cypriniformes</taxon>
        <taxon>Cyprinidae</taxon>
        <taxon>Cyprininae</taxon>
        <taxon>Carassius</taxon>
    </lineage>
</organism>
<feature type="domain" description="CBM21" evidence="3">
    <location>
        <begin position="121"/>
        <end position="231"/>
    </location>
</feature>
<dbReference type="GO" id="GO:2001069">
    <property type="term" value="F:glycogen binding"/>
    <property type="evidence" value="ECO:0007669"/>
    <property type="project" value="TreeGrafter"/>
</dbReference>
<feature type="compositionally biased region" description="Polar residues" evidence="1">
    <location>
        <begin position="355"/>
        <end position="374"/>
    </location>
</feature>
<dbReference type="OrthoDB" id="1881at2759"/>
<name>A0A6P6JFU4_CARAU</name>
<feature type="compositionally biased region" description="Basic and acidic residues" evidence="1">
    <location>
        <begin position="482"/>
        <end position="498"/>
    </location>
</feature>
<dbReference type="PANTHER" id="PTHR12307">
    <property type="entry name" value="PROTEIN PHOSPHATASE 1 REGULATORY SUBUNIT"/>
    <property type="match status" value="1"/>
</dbReference>
<keyword evidence="2" id="KW-0812">Transmembrane</keyword>
<keyword evidence="2" id="KW-1133">Transmembrane helix</keyword>
<keyword evidence="2" id="KW-0472">Membrane</keyword>
<dbReference type="Gene3D" id="2.60.40.2440">
    <property type="entry name" value="Carbohydrate binding type-21 domain"/>
    <property type="match status" value="1"/>
</dbReference>
<feature type="region of interest" description="Disordered" evidence="1">
    <location>
        <begin position="1"/>
        <end position="64"/>
    </location>
</feature>
<keyword evidence="4" id="KW-1185">Reference proteome</keyword>
<feature type="compositionally biased region" description="Basic and acidic residues" evidence="1">
    <location>
        <begin position="894"/>
        <end position="906"/>
    </location>
</feature>
<feature type="region of interest" description="Disordered" evidence="1">
    <location>
        <begin position="294"/>
        <end position="341"/>
    </location>
</feature>